<dbReference type="EMBL" id="CP042434">
    <property type="protein sequence ID" value="QEC71024.1"/>
    <property type="molecule type" value="Genomic_DNA"/>
</dbReference>
<dbReference type="InterPro" id="IPR052514">
    <property type="entry name" value="SAM-dependent_MTase"/>
</dbReference>
<dbReference type="PANTHER" id="PTHR34203">
    <property type="entry name" value="METHYLTRANSFERASE, FKBM FAMILY PROTEIN"/>
    <property type="match status" value="1"/>
</dbReference>
<dbReference type="GO" id="GO:0032259">
    <property type="term" value="P:methylation"/>
    <property type="evidence" value="ECO:0007669"/>
    <property type="project" value="UniProtKB-KW"/>
</dbReference>
<name>A0A5B8VHK8_9BACT</name>
<proteinExistence type="predicted"/>
<organism evidence="2 3">
    <name type="scientific">Arachidicoccus ginsenosidivorans</name>
    <dbReference type="NCBI Taxonomy" id="496057"/>
    <lineage>
        <taxon>Bacteria</taxon>
        <taxon>Pseudomonadati</taxon>
        <taxon>Bacteroidota</taxon>
        <taxon>Chitinophagia</taxon>
        <taxon>Chitinophagales</taxon>
        <taxon>Chitinophagaceae</taxon>
        <taxon>Arachidicoccus</taxon>
    </lineage>
</organism>
<dbReference type="KEGG" id="agi:FSB73_04365"/>
<dbReference type="InterPro" id="IPR006342">
    <property type="entry name" value="FkbM_mtfrase"/>
</dbReference>
<evidence type="ECO:0000313" key="3">
    <source>
        <dbReference type="Proteomes" id="UP000321291"/>
    </source>
</evidence>
<protein>
    <submittedName>
        <fullName evidence="2">FkbM family methyltransferase</fullName>
    </submittedName>
</protein>
<dbReference type="GO" id="GO:0008168">
    <property type="term" value="F:methyltransferase activity"/>
    <property type="evidence" value="ECO:0007669"/>
    <property type="project" value="UniProtKB-KW"/>
</dbReference>
<dbReference type="InterPro" id="IPR029063">
    <property type="entry name" value="SAM-dependent_MTases_sf"/>
</dbReference>
<keyword evidence="3" id="KW-1185">Reference proteome</keyword>
<accession>A0A5B8VHK8</accession>
<dbReference type="NCBIfam" id="TIGR01444">
    <property type="entry name" value="fkbM_fam"/>
    <property type="match status" value="1"/>
</dbReference>
<dbReference type="SUPFAM" id="SSF53335">
    <property type="entry name" value="S-adenosyl-L-methionine-dependent methyltransferases"/>
    <property type="match status" value="1"/>
</dbReference>
<dbReference type="PANTHER" id="PTHR34203:SF15">
    <property type="entry name" value="SLL1173 PROTEIN"/>
    <property type="match status" value="1"/>
</dbReference>
<dbReference type="AlphaFoldDB" id="A0A5B8VHK8"/>
<dbReference type="Pfam" id="PF05050">
    <property type="entry name" value="Methyltransf_21"/>
    <property type="match status" value="1"/>
</dbReference>
<keyword evidence="2" id="KW-0808">Transferase</keyword>
<gene>
    <name evidence="2" type="ORF">FSB73_04365</name>
</gene>
<evidence type="ECO:0000313" key="2">
    <source>
        <dbReference type="EMBL" id="QEC71024.1"/>
    </source>
</evidence>
<dbReference type="Proteomes" id="UP000321291">
    <property type="component" value="Chromosome"/>
</dbReference>
<dbReference type="Gene3D" id="3.40.50.150">
    <property type="entry name" value="Vaccinia Virus protein VP39"/>
    <property type="match status" value="1"/>
</dbReference>
<evidence type="ECO:0000259" key="1">
    <source>
        <dbReference type="Pfam" id="PF05050"/>
    </source>
</evidence>
<feature type="domain" description="Methyltransferase FkbM" evidence="1">
    <location>
        <begin position="61"/>
        <end position="220"/>
    </location>
</feature>
<keyword evidence="2" id="KW-0489">Methyltransferase</keyword>
<sequence length="265" mass="30610">MTLKKLIKRTLFRTLGQENYLQFLNKGFYFAYSLGLLKNDKAYQYNYFVKHLINKGDCVLDLGANLGYFSKIFSKIVGSEGEVICIEPVRPFFRVLKKCIGNRRNVVLYNYALGTENKMIKMVVPKMDGYLRTGLAHVPTKEDLENQNQYEFNVEMVKGSELLQNLPHLNYIKCDIEGYEQFVLPDLKGIIEKQKPIIQLETWGEHRASVLQLLTQLGYIPFGLIDNKLTKNIDIVQYPGDFLLVHKDSEDQLTAKLRTNNLISI</sequence>
<reference evidence="2 3" key="1">
    <citation type="journal article" date="2017" name="Int. J. Syst. Evol. Microbiol.">
        <title>Arachidicoccus ginsenosidivorans sp. nov., with ginsenoside-converting activity isolated from ginseng cultivating soil.</title>
        <authorList>
            <person name="Siddiqi M.Z."/>
            <person name="Aslam Z."/>
            <person name="Im W.T."/>
        </authorList>
    </citation>
    <scope>NUCLEOTIDE SEQUENCE [LARGE SCALE GENOMIC DNA]</scope>
    <source>
        <strain evidence="2 3">Gsoil 809</strain>
    </source>
</reference>